<feature type="compositionally biased region" description="Basic and acidic residues" evidence="1">
    <location>
        <begin position="84"/>
        <end position="113"/>
    </location>
</feature>
<proteinExistence type="predicted"/>
<feature type="non-terminal residue" evidence="2">
    <location>
        <position position="1"/>
    </location>
</feature>
<organism evidence="2">
    <name type="scientific">uncultured Rubrobacteraceae bacterium</name>
    <dbReference type="NCBI Taxonomy" id="349277"/>
    <lineage>
        <taxon>Bacteria</taxon>
        <taxon>Bacillati</taxon>
        <taxon>Actinomycetota</taxon>
        <taxon>Rubrobacteria</taxon>
        <taxon>Rubrobacterales</taxon>
        <taxon>Rubrobacteraceae</taxon>
        <taxon>environmental samples</taxon>
    </lineage>
</organism>
<gene>
    <name evidence="2" type="ORF">AVDCRST_MAG82-1466</name>
</gene>
<name>A0A6J4PQQ2_9ACTN</name>
<accession>A0A6J4PQQ2</accession>
<dbReference type="GO" id="GO:0016740">
    <property type="term" value="F:transferase activity"/>
    <property type="evidence" value="ECO:0007669"/>
    <property type="project" value="UniProtKB-KW"/>
</dbReference>
<feature type="region of interest" description="Disordered" evidence="1">
    <location>
        <begin position="29"/>
        <end position="287"/>
    </location>
</feature>
<reference evidence="2" key="1">
    <citation type="submission" date="2020-02" db="EMBL/GenBank/DDBJ databases">
        <authorList>
            <person name="Meier V. D."/>
        </authorList>
    </citation>
    <scope>NUCLEOTIDE SEQUENCE</scope>
    <source>
        <strain evidence="2">AVDCRST_MAG82</strain>
    </source>
</reference>
<feature type="compositionally biased region" description="Basic residues" evidence="1">
    <location>
        <begin position="186"/>
        <end position="207"/>
    </location>
</feature>
<sequence length="287" mass="32630">EVLSAHRQLRLVAHDLALHRVPVRDRLRGLRDDRRGQRQRTAAGASTVCASDPEQGERRLRPRQQQGHRRLDRGPRSPHKPRHGRWERFLREPGEVLPREPESGRCGAEDPGLRRGTPALGAARDQRPLRVSRAYLSPDPPVPEELAREEPVPRRHRPDPPFLGRLGLRRLHGHPQGHTAGDRAPRRTVLHVFRGRRPLPSRPRGRLARLLPAPHPDGPPDRREHPQQTQGRLAPPQERLPLPPQARRPRPLWRFQRGGSRRAGPARAREARNLAVTADQGMVGHSL</sequence>
<keyword evidence="2" id="KW-0808">Transferase</keyword>
<evidence type="ECO:0000256" key="1">
    <source>
        <dbReference type="SAM" id="MobiDB-lite"/>
    </source>
</evidence>
<protein>
    <submittedName>
        <fullName evidence="2">dTDP-Rha:A-D-GlcNAc-diphosphoryl polyprenol, A-3-L-rhamnosyl transferase WbbL</fullName>
    </submittedName>
</protein>
<dbReference type="EMBL" id="CADCVA010000208">
    <property type="protein sequence ID" value="CAA9421436.1"/>
    <property type="molecule type" value="Genomic_DNA"/>
</dbReference>
<feature type="non-terminal residue" evidence="2">
    <location>
        <position position="287"/>
    </location>
</feature>
<evidence type="ECO:0000313" key="2">
    <source>
        <dbReference type="EMBL" id="CAA9421436.1"/>
    </source>
</evidence>
<dbReference type="AlphaFoldDB" id="A0A6J4PQQ2"/>
<feature type="compositionally biased region" description="Basic residues" evidence="1">
    <location>
        <begin position="60"/>
        <end position="83"/>
    </location>
</feature>